<dbReference type="PANTHER" id="PTHR36774">
    <property type="entry name" value="INSULIN-INDUCED PROTEIN"/>
    <property type="match status" value="1"/>
</dbReference>
<name>A0AAD2JHY3_9STRA</name>
<accession>A0AAD2JHY3</accession>
<organism evidence="1 2">
    <name type="scientific">Cylindrotheca closterium</name>
    <dbReference type="NCBI Taxonomy" id="2856"/>
    <lineage>
        <taxon>Eukaryota</taxon>
        <taxon>Sar</taxon>
        <taxon>Stramenopiles</taxon>
        <taxon>Ochrophyta</taxon>
        <taxon>Bacillariophyta</taxon>
        <taxon>Bacillariophyceae</taxon>
        <taxon>Bacillariophycidae</taxon>
        <taxon>Bacillariales</taxon>
        <taxon>Bacillariaceae</taxon>
        <taxon>Cylindrotheca</taxon>
    </lineage>
</organism>
<keyword evidence="2" id="KW-1185">Reference proteome</keyword>
<evidence type="ECO:0000313" key="2">
    <source>
        <dbReference type="Proteomes" id="UP001295423"/>
    </source>
</evidence>
<reference evidence="1" key="1">
    <citation type="submission" date="2023-08" db="EMBL/GenBank/DDBJ databases">
        <authorList>
            <person name="Audoor S."/>
            <person name="Bilcke G."/>
        </authorList>
    </citation>
    <scope>NUCLEOTIDE SEQUENCE</scope>
</reference>
<gene>
    <name evidence="1" type="ORF">CYCCA115_LOCUS13177</name>
</gene>
<dbReference type="AlphaFoldDB" id="A0AAD2JHY3"/>
<dbReference type="EMBL" id="CAKOGP040001792">
    <property type="protein sequence ID" value="CAJ1951666.1"/>
    <property type="molecule type" value="Genomic_DNA"/>
</dbReference>
<evidence type="ECO:0000313" key="1">
    <source>
        <dbReference type="EMBL" id="CAJ1951666.1"/>
    </source>
</evidence>
<sequence>MRPLSPQTCVKLFVTGATVGPLVDSLHNQCLLKYDVLPISIVLPPMAMPMAMPIIENGYYDYWFTSSWTVPPLLGVAYVVLGGILPRLFEALLWKSGMVMMMGPQQQQEEVTTILQQEELPWESQPQQQQQQDEEPLKRRAILAVGTTALIIKLSEYLETTNNSIVDNGGGGGGGPLFNLLVLLSAALGQWAILDGSLSALLAASVTSIGGPLSELPFVGHGVWVYLDSARDYYPLAGLVPGSSWWSDNSSNGLLTWLLGVSDYTNLGLSSITGPCYFAVTMDAIALGRWFDAMQEKKEEEEGPASEAQ</sequence>
<comment type="caution">
    <text evidence="1">The sequence shown here is derived from an EMBL/GenBank/DDBJ whole genome shotgun (WGS) entry which is preliminary data.</text>
</comment>
<proteinExistence type="predicted"/>
<dbReference type="PANTHER" id="PTHR36774:SF1">
    <property type="entry name" value="INSULIN-INDUCED PROTEIN"/>
    <property type="match status" value="1"/>
</dbReference>
<protein>
    <submittedName>
        <fullName evidence="1">Uncharacterized protein</fullName>
    </submittedName>
</protein>
<dbReference type="Proteomes" id="UP001295423">
    <property type="component" value="Unassembled WGS sequence"/>
</dbReference>